<keyword evidence="1" id="KW-0472">Membrane</keyword>
<organism evidence="2 3">
    <name type="scientific">Aspergillus sclerotialis</name>
    <dbReference type="NCBI Taxonomy" id="2070753"/>
    <lineage>
        <taxon>Eukaryota</taxon>
        <taxon>Fungi</taxon>
        <taxon>Dikarya</taxon>
        <taxon>Ascomycota</taxon>
        <taxon>Pezizomycotina</taxon>
        <taxon>Eurotiomycetes</taxon>
        <taxon>Eurotiomycetidae</taxon>
        <taxon>Eurotiales</taxon>
        <taxon>Aspergillaceae</taxon>
        <taxon>Aspergillus</taxon>
        <taxon>Aspergillus subgen. Polypaecilum</taxon>
    </lineage>
</organism>
<protein>
    <submittedName>
        <fullName evidence="2">Mfs transporter</fullName>
    </submittedName>
</protein>
<keyword evidence="3" id="KW-1185">Reference proteome</keyword>
<evidence type="ECO:0000313" key="3">
    <source>
        <dbReference type="Proteomes" id="UP000266188"/>
    </source>
</evidence>
<dbReference type="AlphaFoldDB" id="A0A3A2Z3F5"/>
<evidence type="ECO:0000313" key="2">
    <source>
        <dbReference type="EMBL" id="RJE16733.1"/>
    </source>
</evidence>
<dbReference type="OrthoDB" id="2962993at2759"/>
<proteinExistence type="predicted"/>
<keyword evidence="1" id="KW-1133">Transmembrane helix</keyword>
<accession>A0A3A2Z3F5</accession>
<dbReference type="EMBL" id="MVGC01002977">
    <property type="protein sequence ID" value="RJE16733.1"/>
    <property type="molecule type" value="Genomic_DNA"/>
</dbReference>
<keyword evidence="1" id="KW-0812">Transmembrane</keyword>
<comment type="caution">
    <text evidence="2">The sequence shown here is derived from an EMBL/GenBank/DDBJ whole genome shotgun (WGS) entry which is preliminary data.</text>
</comment>
<feature type="transmembrane region" description="Helical" evidence="1">
    <location>
        <begin position="19"/>
        <end position="43"/>
    </location>
</feature>
<reference evidence="3" key="1">
    <citation type="submission" date="2017-02" db="EMBL/GenBank/DDBJ databases">
        <authorList>
            <person name="Tafer H."/>
            <person name="Lopandic K."/>
        </authorList>
    </citation>
    <scope>NUCLEOTIDE SEQUENCE [LARGE SCALE GENOMIC DNA]</scope>
    <source>
        <strain evidence="3">CBS 366.77</strain>
    </source>
</reference>
<name>A0A3A2Z3F5_9EURO</name>
<dbReference type="Proteomes" id="UP000266188">
    <property type="component" value="Unassembled WGS sequence"/>
</dbReference>
<evidence type="ECO:0000256" key="1">
    <source>
        <dbReference type="SAM" id="Phobius"/>
    </source>
</evidence>
<sequence length="83" mass="9417">MGAIIGTQLYRTETSPRYFLGHGFALGYLVANMVVVSIQWVVLKRANDRKAAERERLGLGLLTEIGDAEDFQGDEDLRWEFQL</sequence>
<gene>
    <name evidence="2" type="ORF">PHISCL_10930</name>
</gene>